<keyword evidence="4" id="KW-1185">Reference proteome</keyword>
<reference evidence="3" key="1">
    <citation type="submission" date="2025-08" db="UniProtKB">
        <authorList>
            <consortium name="Ensembl"/>
        </authorList>
    </citation>
    <scope>IDENTIFICATION</scope>
</reference>
<dbReference type="Proteomes" id="UP000472262">
    <property type="component" value="Unassembled WGS sequence"/>
</dbReference>
<dbReference type="PROSITE" id="PS50826">
    <property type="entry name" value="RUN"/>
    <property type="match status" value="1"/>
</dbReference>
<dbReference type="InterPro" id="IPR004012">
    <property type="entry name" value="Run_dom"/>
</dbReference>
<dbReference type="SMART" id="SM00593">
    <property type="entry name" value="RUN"/>
    <property type="match status" value="1"/>
</dbReference>
<dbReference type="CDD" id="cd17679">
    <property type="entry name" value="RUN_PLEKHM1"/>
    <property type="match status" value="1"/>
</dbReference>
<evidence type="ECO:0000256" key="1">
    <source>
        <dbReference type="SAM" id="MobiDB-lite"/>
    </source>
</evidence>
<organism evidence="3 4">
    <name type="scientific">Sinocyclocheilus grahami</name>
    <name type="common">Dianchi golden-line fish</name>
    <name type="synonym">Barbus grahami</name>
    <dbReference type="NCBI Taxonomy" id="75366"/>
    <lineage>
        <taxon>Eukaryota</taxon>
        <taxon>Metazoa</taxon>
        <taxon>Chordata</taxon>
        <taxon>Craniata</taxon>
        <taxon>Vertebrata</taxon>
        <taxon>Euteleostomi</taxon>
        <taxon>Actinopterygii</taxon>
        <taxon>Neopterygii</taxon>
        <taxon>Teleostei</taxon>
        <taxon>Ostariophysi</taxon>
        <taxon>Cypriniformes</taxon>
        <taxon>Cyprinidae</taxon>
        <taxon>Cyprininae</taxon>
        <taxon>Sinocyclocheilus</taxon>
    </lineage>
</organism>
<dbReference type="InterPro" id="IPR047326">
    <property type="entry name" value="RUN_PLEKHM1"/>
</dbReference>
<name>A0A672PUP0_SINGR</name>
<dbReference type="InterPro" id="IPR037213">
    <property type="entry name" value="Run_dom_sf"/>
</dbReference>
<evidence type="ECO:0000259" key="2">
    <source>
        <dbReference type="PROSITE" id="PS50826"/>
    </source>
</evidence>
<dbReference type="SUPFAM" id="SSF140741">
    <property type="entry name" value="RUN domain-like"/>
    <property type="match status" value="1"/>
</dbReference>
<feature type="compositionally biased region" description="Basic and acidic residues" evidence="1">
    <location>
        <begin position="265"/>
        <end position="274"/>
    </location>
</feature>
<evidence type="ECO:0000313" key="3">
    <source>
        <dbReference type="Ensembl" id="ENSSGRP00000064875.1"/>
    </source>
</evidence>
<feature type="region of interest" description="Disordered" evidence="1">
    <location>
        <begin position="192"/>
        <end position="290"/>
    </location>
</feature>
<dbReference type="AlphaFoldDB" id="A0A672PUP0"/>
<proteinExistence type="predicted"/>
<dbReference type="Ensembl" id="ENSSGRT00000069173.1">
    <property type="protein sequence ID" value="ENSSGRP00000064875.1"/>
    <property type="gene ID" value="ENSSGRG00000033422.1"/>
</dbReference>
<feature type="compositionally biased region" description="Polar residues" evidence="1">
    <location>
        <begin position="276"/>
        <end position="290"/>
    </location>
</feature>
<evidence type="ECO:0000313" key="4">
    <source>
        <dbReference type="Proteomes" id="UP000472262"/>
    </source>
</evidence>
<dbReference type="OMA" id="CAVEAVF"/>
<feature type="compositionally biased region" description="Basic and acidic residues" evidence="1">
    <location>
        <begin position="216"/>
        <end position="225"/>
    </location>
</feature>
<dbReference type="Pfam" id="PF02759">
    <property type="entry name" value="RUN"/>
    <property type="match status" value="1"/>
</dbReference>
<dbReference type="PANTHER" id="PTHR47194">
    <property type="entry name" value="SORTING NEXIN-29-RELATED"/>
    <property type="match status" value="1"/>
</dbReference>
<dbReference type="InParanoid" id="A0A672PUP0"/>
<dbReference type="Gene3D" id="1.20.58.900">
    <property type="match status" value="1"/>
</dbReference>
<reference evidence="3" key="2">
    <citation type="submission" date="2025-09" db="UniProtKB">
        <authorList>
            <consortium name="Ensembl"/>
        </authorList>
    </citation>
    <scope>IDENTIFICATION</scope>
</reference>
<protein>
    <recommendedName>
        <fullName evidence="2">RUN domain-containing protein</fullName>
    </recommendedName>
</protein>
<dbReference type="PANTHER" id="PTHR47194:SF3">
    <property type="entry name" value="SORTING NEXIN 29"/>
    <property type="match status" value="1"/>
</dbReference>
<accession>A0A672PUP0</accession>
<feature type="compositionally biased region" description="Low complexity" evidence="1">
    <location>
        <begin position="239"/>
        <end position="261"/>
    </location>
</feature>
<sequence length="290" mass="31967">MVSYIKGVLQKRYITTDTAVTSEDLEANLLCCALEAVFIHGIKSKFIRFDGSHVRKGGSRGALPQPVFWNLLKTVTHRDVVQELERLSFINSDIGRCRAWVRLALNDGLLECYLTSLLREGSNLGSYYQPGALLLDPEDREVLLTLLQGLSSMTFQLSYKSAVLNEWTNTPLVLAGLCPPTPADEHLVGPKCKESWDTVSQSSGGSGSSDWAQEVLQREPRREQSEGCEPNTPLTTSNLSLDTSGSSQLSSSLSSDSLLQGQELRSPEKEHWSCDTEISQNAQQEITATE</sequence>
<feature type="domain" description="RUN" evidence="2">
    <location>
        <begin position="21"/>
        <end position="162"/>
    </location>
</feature>